<dbReference type="RefSeq" id="WP_220230388.1">
    <property type="nucleotide sequence ID" value="NZ_JAICBX010000004.1"/>
</dbReference>
<accession>A0AAE2ZSE1</accession>
<reference evidence="1" key="1">
    <citation type="submission" date="2021-08" db="EMBL/GenBank/DDBJ databases">
        <title>Hoeflea bacterium WL0058 sp. nov., isolated from the sediment.</title>
        <authorList>
            <person name="Wang L."/>
            <person name="Zhang D."/>
        </authorList>
    </citation>
    <scope>NUCLEOTIDE SEQUENCE</scope>
    <source>
        <strain evidence="1">WL0058</strain>
    </source>
</reference>
<gene>
    <name evidence="1" type="ORF">K1W69_20940</name>
</gene>
<evidence type="ECO:0000313" key="2">
    <source>
        <dbReference type="Proteomes" id="UP001196509"/>
    </source>
</evidence>
<proteinExistence type="predicted"/>
<comment type="caution">
    <text evidence="1">The sequence shown here is derived from an EMBL/GenBank/DDBJ whole genome shotgun (WGS) entry which is preliminary data.</text>
</comment>
<keyword evidence="2" id="KW-1185">Reference proteome</keyword>
<protein>
    <submittedName>
        <fullName evidence="1">Uncharacterized protein</fullName>
    </submittedName>
</protein>
<name>A0AAE2ZSE1_9HYPH</name>
<dbReference type="EMBL" id="JAICBX010000004">
    <property type="protein sequence ID" value="MBW8639673.1"/>
    <property type="molecule type" value="Genomic_DNA"/>
</dbReference>
<organism evidence="1 2">
    <name type="scientific">Flavimaribacter sediminis</name>
    <dbReference type="NCBI Taxonomy" id="2865987"/>
    <lineage>
        <taxon>Bacteria</taxon>
        <taxon>Pseudomonadati</taxon>
        <taxon>Pseudomonadota</taxon>
        <taxon>Alphaproteobacteria</taxon>
        <taxon>Hyphomicrobiales</taxon>
        <taxon>Rhizobiaceae</taxon>
        <taxon>Flavimaribacter</taxon>
    </lineage>
</organism>
<evidence type="ECO:0000313" key="1">
    <source>
        <dbReference type="EMBL" id="MBW8639673.1"/>
    </source>
</evidence>
<dbReference type="Proteomes" id="UP001196509">
    <property type="component" value="Unassembled WGS sequence"/>
</dbReference>
<sequence>MARNLLHFLSTPLVLLGYNYVSFAALHILAWKGKSVCTHDICGKTGLPSSGEVSAL</sequence>
<dbReference type="AlphaFoldDB" id="A0AAE2ZSE1"/>